<sequence>MRFQNYNNTKEDYLETVRKSFQNTLDESLARIRRRKDGIYYENKGKLPDPHNKPKPTVVPGDFVYVQYPPNTNNVAKTVYFAAGWFTDKQNKAYKLAMDAIEKNPTIDRENSYVPLEHQYKGLRVDEHPELLGDKEWATATFNGDCLGIKSSDIFLCTYIPDEEDIGYGVELGLAKSLGKYIVVVIPDEDYGKPINLMSWGVADKSIKMSELENFDFNKPEFNFYEGAVY</sequence>
<protein>
    <submittedName>
        <fullName evidence="1">Nucleoside deoxyribosyltransferase</fullName>
    </submittedName>
</protein>
<proteinExistence type="predicted"/>
<keyword evidence="1" id="KW-0808">Transferase</keyword>
<dbReference type="PATRIC" id="fig|1423724.4.peg.1178"/>
<evidence type="ECO:0000313" key="2">
    <source>
        <dbReference type="Proteomes" id="UP000051324"/>
    </source>
</evidence>
<dbReference type="STRING" id="1423724.FC32_GL001132"/>
<name>A0A0R1TXU3_9LACO</name>
<dbReference type="EMBL" id="AZFT01000053">
    <property type="protein sequence ID" value="KRL83866.1"/>
    <property type="molecule type" value="Genomic_DNA"/>
</dbReference>
<dbReference type="AlphaFoldDB" id="A0A0R1TXU3"/>
<gene>
    <name evidence="1" type="ORF">FC32_GL001132</name>
</gene>
<dbReference type="SUPFAM" id="SSF52309">
    <property type="entry name" value="N-(deoxy)ribosyltransferase-like"/>
    <property type="match status" value="1"/>
</dbReference>
<dbReference type="eggNOG" id="COG3613">
    <property type="taxonomic scope" value="Bacteria"/>
</dbReference>
<keyword evidence="2" id="KW-1185">Reference proteome</keyword>
<organism evidence="1 2">
    <name type="scientific">Ligilactobacillus apodemi DSM 16634 = JCM 16172</name>
    <dbReference type="NCBI Taxonomy" id="1423724"/>
    <lineage>
        <taxon>Bacteria</taxon>
        <taxon>Bacillati</taxon>
        <taxon>Bacillota</taxon>
        <taxon>Bacilli</taxon>
        <taxon>Lactobacillales</taxon>
        <taxon>Lactobacillaceae</taxon>
        <taxon>Ligilactobacillus</taxon>
    </lineage>
</organism>
<accession>A0A0R1TXU3</accession>
<comment type="caution">
    <text evidence="1">The sequence shown here is derived from an EMBL/GenBank/DDBJ whole genome shotgun (WGS) entry which is preliminary data.</text>
</comment>
<dbReference type="Pfam" id="PF05014">
    <property type="entry name" value="Nuc_deoxyrib_tr"/>
    <property type="match status" value="1"/>
</dbReference>
<dbReference type="GO" id="GO:0016740">
    <property type="term" value="F:transferase activity"/>
    <property type="evidence" value="ECO:0007669"/>
    <property type="project" value="UniProtKB-KW"/>
</dbReference>
<dbReference type="Gene3D" id="3.40.50.450">
    <property type="match status" value="1"/>
</dbReference>
<evidence type="ECO:0000313" key="1">
    <source>
        <dbReference type="EMBL" id="KRL83866.1"/>
    </source>
</evidence>
<dbReference type="InterPro" id="IPR007710">
    <property type="entry name" value="Nucleoside_deoxyribTrfase"/>
</dbReference>
<reference evidence="1 2" key="1">
    <citation type="journal article" date="2015" name="Genome Announc.">
        <title>Expanding the biotechnology potential of lactobacilli through comparative genomics of 213 strains and associated genera.</title>
        <authorList>
            <person name="Sun Z."/>
            <person name="Harris H.M."/>
            <person name="McCann A."/>
            <person name="Guo C."/>
            <person name="Argimon S."/>
            <person name="Zhang W."/>
            <person name="Yang X."/>
            <person name="Jeffery I.B."/>
            <person name="Cooney J.C."/>
            <person name="Kagawa T.F."/>
            <person name="Liu W."/>
            <person name="Song Y."/>
            <person name="Salvetti E."/>
            <person name="Wrobel A."/>
            <person name="Rasinkangas P."/>
            <person name="Parkhill J."/>
            <person name="Rea M.C."/>
            <person name="O'Sullivan O."/>
            <person name="Ritari J."/>
            <person name="Douillard F.P."/>
            <person name="Paul Ross R."/>
            <person name="Yang R."/>
            <person name="Briner A.E."/>
            <person name="Felis G.E."/>
            <person name="de Vos W.M."/>
            <person name="Barrangou R."/>
            <person name="Klaenhammer T.R."/>
            <person name="Caufield P.W."/>
            <person name="Cui Y."/>
            <person name="Zhang H."/>
            <person name="O'Toole P.W."/>
        </authorList>
    </citation>
    <scope>NUCLEOTIDE SEQUENCE [LARGE SCALE GENOMIC DNA]</scope>
    <source>
        <strain evidence="1 2">DSM 16634</strain>
    </source>
</reference>
<dbReference type="Proteomes" id="UP000051324">
    <property type="component" value="Unassembled WGS sequence"/>
</dbReference>